<gene>
    <name evidence="4" type="ORF">PEVE_00025917</name>
</gene>
<dbReference type="EMBL" id="CALNXI010000035">
    <property type="protein sequence ID" value="CAH3016119.1"/>
    <property type="molecule type" value="Genomic_DNA"/>
</dbReference>
<keyword evidence="5" id="KW-1185">Reference proteome</keyword>
<keyword evidence="1" id="KW-0175">Coiled coil</keyword>
<evidence type="ECO:0000313" key="5">
    <source>
        <dbReference type="Proteomes" id="UP001159427"/>
    </source>
</evidence>
<proteinExistence type="predicted"/>
<name>A0ABN8LPV5_9CNID</name>
<dbReference type="Pfam" id="PF00098">
    <property type="entry name" value="zf-CCHC"/>
    <property type="match status" value="1"/>
</dbReference>
<feature type="non-terminal residue" evidence="4">
    <location>
        <position position="186"/>
    </location>
</feature>
<evidence type="ECO:0000256" key="1">
    <source>
        <dbReference type="SAM" id="Coils"/>
    </source>
</evidence>
<feature type="region of interest" description="Disordered" evidence="2">
    <location>
        <begin position="1"/>
        <end position="29"/>
    </location>
</feature>
<dbReference type="SUPFAM" id="SSF57756">
    <property type="entry name" value="Retrovirus zinc finger-like domains"/>
    <property type="match status" value="1"/>
</dbReference>
<comment type="caution">
    <text evidence="4">The sequence shown here is derived from an EMBL/GenBank/DDBJ whole genome shotgun (WGS) entry which is preliminary data.</text>
</comment>
<protein>
    <recommendedName>
        <fullName evidence="3">CCHC-type domain-containing protein</fullName>
    </recommendedName>
</protein>
<evidence type="ECO:0000256" key="2">
    <source>
        <dbReference type="SAM" id="MobiDB-lite"/>
    </source>
</evidence>
<feature type="compositionally biased region" description="Pro residues" evidence="2">
    <location>
        <begin position="1"/>
        <end position="11"/>
    </location>
</feature>
<accession>A0ABN8LPV5</accession>
<dbReference type="Proteomes" id="UP001159427">
    <property type="component" value="Unassembled WGS sequence"/>
</dbReference>
<evidence type="ECO:0000313" key="4">
    <source>
        <dbReference type="EMBL" id="CAH3016119.1"/>
    </source>
</evidence>
<feature type="domain" description="CCHC-type" evidence="3">
    <location>
        <begin position="173"/>
        <end position="185"/>
    </location>
</feature>
<evidence type="ECO:0000259" key="3">
    <source>
        <dbReference type="Pfam" id="PF00098"/>
    </source>
</evidence>
<dbReference type="InterPro" id="IPR001878">
    <property type="entry name" value="Znf_CCHC"/>
</dbReference>
<organism evidence="4 5">
    <name type="scientific">Porites evermanni</name>
    <dbReference type="NCBI Taxonomy" id="104178"/>
    <lineage>
        <taxon>Eukaryota</taxon>
        <taxon>Metazoa</taxon>
        <taxon>Cnidaria</taxon>
        <taxon>Anthozoa</taxon>
        <taxon>Hexacorallia</taxon>
        <taxon>Scleractinia</taxon>
        <taxon>Fungiina</taxon>
        <taxon>Poritidae</taxon>
        <taxon>Porites</taxon>
    </lineage>
</organism>
<feature type="coiled-coil region" evidence="1">
    <location>
        <begin position="32"/>
        <end position="59"/>
    </location>
</feature>
<reference evidence="4 5" key="1">
    <citation type="submission" date="2022-05" db="EMBL/GenBank/DDBJ databases">
        <authorList>
            <consortium name="Genoscope - CEA"/>
            <person name="William W."/>
        </authorList>
    </citation>
    <scope>NUCLEOTIDE SEQUENCE [LARGE SCALE GENOMIC DNA]</scope>
</reference>
<dbReference type="InterPro" id="IPR036875">
    <property type="entry name" value="Znf_CCHC_sf"/>
</dbReference>
<sequence length="186" mass="20239">MGALPAPPAPVPDEAVEEPAGAVEAAPPPVVEPEADVRLVELERKVRALEQEKTLETTEGTLVNLRRYLNRPNSAFDRFEVLDILQALVRLARTQAHQKAEEYAAALDEVRARWDSLSSPELQRLLLGLLGDPVRAKVAKEAASILKSASKTSGQSHVGPIRPRLGIPFGRGPCFKCGRLGHFART</sequence>